<sequence>MPNYKEGIMPLYQVHKPPFTIEAPGYEKVEGETLPRRSPKAKDGLRKRPAEDVNTIYDIVKRSARVYPNEPAAGTRKLIKLHKETKKITKNVDGEIQEVEKEWQFFELSPFSFLTYAELHKYILQLGSGLRKLGLSKGNRLHFYATTHLNWMALSHACGSQSISLVTAYDTLGEEGLEHSLLQTDADAMYIDPQLLKTATRPLKKAKTVKFLIYNDASHFATGDEVEAFKKANPDTTLYSIEEVRQLGEDNPVDPVEPSPADLYCIMYTSGSTGLPKGVPMTHENVLAAVTGLYTNVEECVSQNEYILAYLPLAHIFEMVLENIVLFIGGTLGYGNPRTLSDTSMRNCAGDMRELRPTVMVGVPQVWETVKKGIEAKVNSAGAVTKALFWGAFNYKTFMSKNNLPLATVLDSVVFAKVRELTGGRLRFTMNGASGISDGTKHFLSMTVAPMLTGYGLTETGANGALGDPLEYTSNAIGPVPAAADIKLVSLPELNYSTDSTPPQGEILIKGPAIFKEYFNNKEETEKVITADGWFKTGDIGEFDAVGHLRVIDRVKNLVKMQGGEYIALEKLESVYRGSQFVANIMIDTDPDSSRPIAVIAPNEKTLTELAQKLGVDEAHQHSDRKVKDTVLKDLVTVGKNGGLGGIEIISAVVLVEDEWTPASGLVTATQKVNRRALRAHYKTQIAKAFGK</sequence>
<dbReference type="HOGENOM" id="CLU_000022_45_2_1"/>
<dbReference type="AlphaFoldDB" id="C9SSS8"/>
<evidence type="ECO:0000256" key="2">
    <source>
        <dbReference type="ARBA" id="ARBA00022598"/>
    </source>
</evidence>
<dbReference type="OrthoDB" id="1700726at2759"/>
<dbReference type="PANTHER" id="PTHR43272">
    <property type="entry name" value="LONG-CHAIN-FATTY-ACID--COA LIGASE"/>
    <property type="match status" value="1"/>
</dbReference>
<dbReference type="GO" id="GO:0005811">
    <property type="term" value="C:lipid droplet"/>
    <property type="evidence" value="ECO:0007669"/>
    <property type="project" value="TreeGrafter"/>
</dbReference>
<dbReference type="RefSeq" id="XP_003001694.1">
    <property type="nucleotide sequence ID" value="XM_003001648.1"/>
</dbReference>
<proteinExistence type="inferred from homology"/>
<dbReference type="GO" id="GO:0004467">
    <property type="term" value="F:long-chain fatty acid-CoA ligase activity"/>
    <property type="evidence" value="ECO:0007669"/>
    <property type="project" value="UniProtKB-EC"/>
</dbReference>
<comment type="catalytic activity">
    <reaction evidence="5">
        <text>a long-chain fatty acid + ATP + CoA = a long-chain fatty acyl-CoA + AMP + diphosphate</text>
        <dbReference type="Rhea" id="RHEA:15421"/>
        <dbReference type="ChEBI" id="CHEBI:30616"/>
        <dbReference type="ChEBI" id="CHEBI:33019"/>
        <dbReference type="ChEBI" id="CHEBI:57287"/>
        <dbReference type="ChEBI" id="CHEBI:57560"/>
        <dbReference type="ChEBI" id="CHEBI:83139"/>
        <dbReference type="ChEBI" id="CHEBI:456215"/>
        <dbReference type="EC" id="6.2.1.3"/>
    </reaction>
</comment>
<evidence type="ECO:0000313" key="7">
    <source>
        <dbReference type="EMBL" id="EEY21843.1"/>
    </source>
</evidence>
<evidence type="ECO:0000259" key="6">
    <source>
        <dbReference type="Pfam" id="PF00501"/>
    </source>
</evidence>
<dbReference type="GeneID" id="9529751"/>
<dbReference type="GO" id="GO:0035336">
    <property type="term" value="P:long-chain fatty-acyl-CoA metabolic process"/>
    <property type="evidence" value="ECO:0007669"/>
    <property type="project" value="TreeGrafter"/>
</dbReference>
<dbReference type="PANTHER" id="PTHR43272:SF83">
    <property type="entry name" value="ACYL-COA SYNTHETASE LONG-CHAIN, ISOFORM J"/>
    <property type="match status" value="1"/>
</dbReference>
<evidence type="ECO:0000256" key="3">
    <source>
        <dbReference type="ARBA" id="ARBA00022741"/>
    </source>
</evidence>
<dbReference type="InterPro" id="IPR020845">
    <property type="entry name" value="AMP-binding_CS"/>
</dbReference>
<protein>
    <submittedName>
        <fullName evidence="7">Long-chain-fatty-acid-CoA ligase</fullName>
    </submittedName>
</protein>
<dbReference type="KEGG" id="val:VDBG_07953"/>
<dbReference type="GO" id="GO:0005783">
    <property type="term" value="C:endoplasmic reticulum"/>
    <property type="evidence" value="ECO:0007669"/>
    <property type="project" value="TreeGrafter"/>
</dbReference>
<feature type="domain" description="AMP-dependent synthetase/ligase" evidence="6">
    <location>
        <begin position="113"/>
        <end position="519"/>
    </location>
</feature>
<gene>
    <name evidence="7" type="ORF">VDBG_07953</name>
</gene>
<dbReference type="Gene3D" id="3.40.50.12780">
    <property type="entry name" value="N-terminal domain of ligase-like"/>
    <property type="match status" value="1"/>
</dbReference>
<evidence type="ECO:0000256" key="5">
    <source>
        <dbReference type="ARBA" id="ARBA00036813"/>
    </source>
</evidence>
<comment type="similarity">
    <text evidence="1">Belongs to the ATP-dependent AMP-binding enzyme family.</text>
</comment>
<dbReference type="InterPro" id="IPR000873">
    <property type="entry name" value="AMP-dep_synth/lig_dom"/>
</dbReference>
<reference evidence="8" key="1">
    <citation type="journal article" date="2011" name="PLoS Pathog.">
        <title>Comparative genomics yields insights into niche adaptation of plant vascular wilt pathogens.</title>
        <authorList>
            <person name="Klosterman S.J."/>
            <person name="Subbarao K.V."/>
            <person name="Kang S."/>
            <person name="Veronese P."/>
            <person name="Gold S.E."/>
            <person name="Thomma B.P.H.J."/>
            <person name="Chen Z."/>
            <person name="Henrissat B."/>
            <person name="Lee Y.-H."/>
            <person name="Park J."/>
            <person name="Garcia-Pedrajas M.D."/>
            <person name="Barbara D.J."/>
            <person name="Anchieta A."/>
            <person name="de Jonge R."/>
            <person name="Santhanam P."/>
            <person name="Maruthachalam K."/>
            <person name="Atallah Z."/>
            <person name="Amyotte S.G."/>
            <person name="Paz Z."/>
            <person name="Inderbitzin P."/>
            <person name="Hayes R.J."/>
            <person name="Heiman D.I."/>
            <person name="Young S."/>
            <person name="Zeng Q."/>
            <person name="Engels R."/>
            <person name="Galagan J."/>
            <person name="Cuomo C.A."/>
            <person name="Dobinson K.F."/>
            <person name="Ma L.-J."/>
        </authorList>
    </citation>
    <scope>NUCLEOTIDE SEQUENCE [LARGE SCALE GENOMIC DNA]</scope>
    <source>
        <strain evidence="8">VaMs.102 / ATCC MYA-4576 / FGSC 10136</strain>
    </source>
</reference>
<accession>C9SSS8</accession>
<dbReference type="InterPro" id="IPR042099">
    <property type="entry name" value="ANL_N_sf"/>
</dbReference>
<dbReference type="GO" id="GO:0005886">
    <property type="term" value="C:plasma membrane"/>
    <property type="evidence" value="ECO:0007669"/>
    <property type="project" value="TreeGrafter"/>
</dbReference>
<name>C9SSS8_VERA1</name>
<dbReference type="STRING" id="526221.C9SSS8"/>
<evidence type="ECO:0000256" key="4">
    <source>
        <dbReference type="ARBA" id="ARBA00022840"/>
    </source>
</evidence>
<keyword evidence="8" id="KW-1185">Reference proteome</keyword>
<dbReference type="PROSITE" id="PS00455">
    <property type="entry name" value="AMP_BINDING"/>
    <property type="match status" value="1"/>
</dbReference>
<dbReference type="EMBL" id="DS985224">
    <property type="protein sequence ID" value="EEY21843.1"/>
    <property type="molecule type" value="Genomic_DNA"/>
</dbReference>
<organism evidence="8">
    <name type="scientific">Verticillium alfalfae (strain VaMs.102 / ATCC MYA-4576 / FGSC 10136)</name>
    <name type="common">Verticillium wilt of alfalfa</name>
    <name type="synonym">Verticillium albo-atrum</name>
    <dbReference type="NCBI Taxonomy" id="526221"/>
    <lineage>
        <taxon>Eukaryota</taxon>
        <taxon>Fungi</taxon>
        <taxon>Dikarya</taxon>
        <taxon>Ascomycota</taxon>
        <taxon>Pezizomycotina</taxon>
        <taxon>Sordariomycetes</taxon>
        <taxon>Hypocreomycetidae</taxon>
        <taxon>Glomerellales</taxon>
        <taxon>Plectosphaerellaceae</taxon>
        <taxon>Verticillium</taxon>
    </lineage>
</organism>
<keyword evidence="3" id="KW-0547">Nucleotide-binding</keyword>
<evidence type="ECO:0000313" key="8">
    <source>
        <dbReference type="Proteomes" id="UP000008698"/>
    </source>
</evidence>
<dbReference type="GO" id="GO:0005524">
    <property type="term" value="F:ATP binding"/>
    <property type="evidence" value="ECO:0007669"/>
    <property type="project" value="UniProtKB-KW"/>
</dbReference>
<dbReference type="Pfam" id="PF00501">
    <property type="entry name" value="AMP-binding"/>
    <property type="match status" value="1"/>
</dbReference>
<dbReference type="Proteomes" id="UP000008698">
    <property type="component" value="Unassembled WGS sequence"/>
</dbReference>
<dbReference type="OMA" id="HADPEHS"/>
<dbReference type="SUPFAM" id="SSF56801">
    <property type="entry name" value="Acetyl-CoA synthetase-like"/>
    <property type="match status" value="1"/>
</dbReference>
<keyword evidence="2 7" id="KW-0436">Ligase</keyword>
<dbReference type="eggNOG" id="KOG1180">
    <property type="taxonomic scope" value="Eukaryota"/>
</dbReference>
<evidence type="ECO:0000256" key="1">
    <source>
        <dbReference type="ARBA" id="ARBA00006432"/>
    </source>
</evidence>
<keyword evidence="4" id="KW-0067">ATP-binding</keyword>